<comment type="cofactor">
    <cofactor evidence="1">
        <name>Mg(2+)</name>
        <dbReference type="ChEBI" id="CHEBI:18420"/>
    </cofactor>
</comment>
<evidence type="ECO:0000259" key="4">
    <source>
        <dbReference type="SMART" id="SM00990"/>
    </source>
</evidence>
<evidence type="ECO:0000256" key="1">
    <source>
        <dbReference type="ARBA" id="ARBA00001946"/>
    </source>
</evidence>
<dbReference type="Pfam" id="PF08774">
    <property type="entry name" value="VRR_NUC"/>
    <property type="match status" value="1"/>
</dbReference>
<keyword evidence="3" id="KW-0378">Hydrolase</keyword>
<dbReference type="AlphaFoldDB" id="A0A0R1VXF8"/>
<proteinExistence type="predicted"/>
<dbReference type="GO" id="GO:0004518">
    <property type="term" value="F:nuclease activity"/>
    <property type="evidence" value="ECO:0007669"/>
    <property type="project" value="UniProtKB-KW"/>
</dbReference>
<reference evidence="5 6" key="1">
    <citation type="journal article" date="2015" name="Genome Announc.">
        <title>Expanding the biotechnology potential of lactobacilli through comparative genomics of 213 strains and associated genera.</title>
        <authorList>
            <person name="Sun Z."/>
            <person name="Harris H.M."/>
            <person name="McCann A."/>
            <person name="Guo C."/>
            <person name="Argimon S."/>
            <person name="Zhang W."/>
            <person name="Yang X."/>
            <person name="Jeffery I.B."/>
            <person name="Cooney J.C."/>
            <person name="Kagawa T.F."/>
            <person name="Liu W."/>
            <person name="Song Y."/>
            <person name="Salvetti E."/>
            <person name="Wrobel A."/>
            <person name="Rasinkangas P."/>
            <person name="Parkhill J."/>
            <person name="Rea M.C."/>
            <person name="O'Sullivan O."/>
            <person name="Ritari J."/>
            <person name="Douillard F.P."/>
            <person name="Paul Ross R."/>
            <person name="Yang R."/>
            <person name="Briner A.E."/>
            <person name="Felis G.E."/>
            <person name="de Vos W.M."/>
            <person name="Barrangou R."/>
            <person name="Klaenhammer T.R."/>
            <person name="Caufield P.W."/>
            <person name="Cui Y."/>
            <person name="Zhang H."/>
            <person name="O'Toole P.W."/>
        </authorList>
    </citation>
    <scope>NUCLEOTIDE SEQUENCE [LARGE SCALE GENOMIC DNA]</scope>
    <source>
        <strain evidence="5 6">DSM 18382</strain>
    </source>
</reference>
<dbReference type="GO" id="GO:0016788">
    <property type="term" value="F:hydrolase activity, acting on ester bonds"/>
    <property type="evidence" value="ECO:0007669"/>
    <property type="project" value="InterPro"/>
</dbReference>
<sequence length="135" mass="15254">MANPLLAQGLQRFVYPSHYLSHPSQPVGVIKIKSEHQIQNEILMALSSHDCTVCRSNAGKVITKDNRIIALFPKGWPDITGFEHHSGKMILIEVKNERGKLREDQKRFAKFIKQYPVLYGVCRSVDDALKIIGGK</sequence>
<feature type="domain" description="VRR-NUC" evidence="4">
    <location>
        <begin position="33"/>
        <end position="126"/>
    </location>
</feature>
<dbReference type="Proteomes" id="UP000051966">
    <property type="component" value="Unassembled WGS sequence"/>
</dbReference>
<comment type="caution">
    <text evidence="5">The sequence shown here is derived from an EMBL/GenBank/DDBJ whole genome shotgun (WGS) entry which is preliminary data.</text>
</comment>
<dbReference type="Gene3D" id="3.40.1350.10">
    <property type="match status" value="1"/>
</dbReference>
<evidence type="ECO:0000256" key="2">
    <source>
        <dbReference type="ARBA" id="ARBA00022722"/>
    </source>
</evidence>
<evidence type="ECO:0000313" key="5">
    <source>
        <dbReference type="EMBL" id="KRM08571.1"/>
    </source>
</evidence>
<evidence type="ECO:0000313" key="6">
    <source>
        <dbReference type="Proteomes" id="UP000051966"/>
    </source>
</evidence>
<dbReference type="InterPro" id="IPR014883">
    <property type="entry name" value="VRR_NUC"/>
</dbReference>
<evidence type="ECO:0000256" key="3">
    <source>
        <dbReference type="ARBA" id="ARBA00022801"/>
    </source>
</evidence>
<keyword evidence="6" id="KW-1185">Reference proteome</keyword>
<dbReference type="EMBL" id="AZFY01000082">
    <property type="protein sequence ID" value="KRM08571.1"/>
    <property type="molecule type" value="Genomic_DNA"/>
</dbReference>
<dbReference type="GO" id="GO:0003676">
    <property type="term" value="F:nucleic acid binding"/>
    <property type="evidence" value="ECO:0007669"/>
    <property type="project" value="InterPro"/>
</dbReference>
<name>A0A0R1VXF8_9LACO</name>
<dbReference type="SMART" id="SM00990">
    <property type="entry name" value="VRR_NUC"/>
    <property type="match status" value="1"/>
</dbReference>
<protein>
    <submittedName>
        <fullName evidence="5">VRR-NUC domain protein</fullName>
    </submittedName>
</protein>
<dbReference type="InterPro" id="IPR011856">
    <property type="entry name" value="tRNA_endonuc-like_dom_sf"/>
</dbReference>
<organism evidence="5 6">
    <name type="scientific">Lentilactobacillus farraginis DSM 18382 = JCM 14108</name>
    <dbReference type="NCBI Taxonomy" id="1423743"/>
    <lineage>
        <taxon>Bacteria</taxon>
        <taxon>Bacillati</taxon>
        <taxon>Bacillota</taxon>
        <taxon>Bacilli</taxon>
        <taxon>Lactobacillales</taxon>
        <taxon>Lactobacillaceae</taxon>
        <taxon>Lentilactobacillus</taxon>
    </lineage>
</organism>
<keyword evidence="2" id="KW-0540">Nuclease</keyword>
<gene>
    <name evidence="5" type="ORF">FD41_GL000129</name>
</gene>
<accession>A0A0R1VXF8</accession>
<dbReference type="PATRIC" id="fig|1423743.5.peg.138"/>